<protein>
    <submittedName>
        <fullName evidence="2">Heme NO-binding domain-containing protein</fullName>
    </submittedName>
</protein>
<gene>
    <name evidence="2" type="ORF">ACFO3Q_07915</name>
</gene>
<dbReference type="Pfam" id="PF07700">
    <property type="entry name" value="HNOB"/>
    <property type="match status" value="1"/>
</dbReference>
<evidence type="ECO:0000259" key="1">
    <source>
        <dbReference type="Pfam" id="PF07700"/>
    </source>
</evidence>
<dbReference type="InterPro" id="IPR024096">
    <property type="entry name" value="NO_sig/Golgi_transp_ligand-bd"/>
</dbReference>
<comment type="caution">
    <text evidence="2">The sequence shown here is derived from an EMBL/GenBank/DDBJ whole genome shotgun (WGS) entry which is preliminary data.</text>
</comment>
<sequence>MLGVVFTEFLDFVAAGHGEEALERVIEEAALDHGGAYTAIGLYDADELRRLAAALAACTGREADALLLEFGTRLGAALIERYPQVFAGHADLFDLLCGLGGHIRDVLHMLDPQADAPVFRGEVVSPARMRLDYRSSAPLPPLAQGLVLAAAAHYGTPVSIVAGPAPDARADVVRFDIRRR</sequence>
<organism evidence="2 3">
    <name type="scientific">Coralloluteibacterium thermophilum</name>
    <dbReference type="NCBI Taxonomy" id="2707049"/>
    <lineage>
        <taxon>Bacteria</taxon>
        <taxon>Pseudomonadati</taxon>
        <taxon>Pseudomonadota</taxon>
        <taxon>Gammaproteobacteria</taxon>
        <taxon>Lysobacterales</taxon>
        <taxon>Lysobacteraceae</taxon>
        <taxon>Coralloluteibacterium</taxon>
    </lineage>
</organism>
<evidence type="ECO:0000313" key="2">
    <source>
        <dbReference type="EMBL" id="MFC4728091.1"/>
    </source>
</evidence>
<accession>A0ABV9NJA5</accession>
<reference evidence="3" key="1">
    <citation type="journal article" date="2019" name="Int. J. Syst. Evol. Microbiol.">
        <title>The Global Catalogue of Microorganisms (GCM) 10K type strain sequencing project: providing services to taxonomists for standard genome sequencing and annotation.</title>
        <authorList>
            <consortium name="The Broad Institute Genomics Platform"/>
            <consortium name="The Broad Institute Genome Sequencing Center for Infectious Disease"/>
            <person name="Wu L."/>
            <person name="Ma J."/>
        </authorList>
    </citation>
    <scope>NUCLEOTIDE SEQUENCE [LARGE SCALE GENOMIC DNA]</scope>
    <source>
        <strain evidence="3">CGMCC 1.13574</strain>
    </source>
</reference>
<dbReference type="Proteomes" id="UP001595892">
    <property type="component" value="Unassembled WGS sequence"/>
</dbReference>
<keyword evidence="3" id="KW-1185">Reference proteome</keyword>
<proteinExistence type="predicted"/>
<dbReference type="EMBL" id="JBHSGG010000022">
    <property type="protein sequence ID" value="MFC4728091.1"/>
    <property type="molecule type" value="Genomic_DNA"/>
</dbReference>
<dbReference type="Gene3D" id="3.90.1520.10">
    <property type="entry name" value="H-NOX domain"/>
    <property type="match status" value="1"/>
</dbReference>
<dbReference type="InterPro" id="IPR038158">
    <property type="entry name" value="H-NOX_domain_sf"/>
</dbReference>
<evidence type="ECO:0000313" key="3">
    <source>
        <dbReference type="Proteomes" id="UP001595892"/>
    </source>
</evidence>
<dbReference type="InterPro" id="IPR011644">
    <property type="entry name" value="Heme_NO-bd"/>
</dbReference>
<dbReference type="SUPFAM" id="SSF111126">
    <property type="entry name" value="Ligand-binding domain in the NO signalling and Golgi transport"/>
    <property type="match status" value="1"/>
</dbReference>
<feature type="domain" description="Heme NO-binding" evidence="1">
    <location>
        <begin position="3"/>
        <end position="160"/>
    </location>
</feature>
<name>A0ABV9NJA5_9GAMM</name>